<protein>
    <submittedName>
        <fullName evidence="2">Uncharacterized protein</fullName>
    </submittedName>
</protein>
<gene>
    <name evidence="2" type="ORF">OSB04_011224</name>
</gene>
<feature type="coiled-coil region" evidence="1">
    <location>
        <begin position="84"/>
        <end position="111"/>
    </location>
</feature>
<keyword evidence="3" id="KW-1185">Reference proteome</keyword>
<dbReference type="EMBL" id="JARYMX010000003">
    <property type="protein sequence ID" value="KAJ9556610.1"/>
    <property type="molecule type" value="Genomic_DNA"/>
</dbReference>
<comment type="caution">
    <text evidence="2">The sequence shown here is derived from an EMBL/GenBank/DDBJ whole genome shotgun (WGS) entry which is preliminary data.</text>
</comment>
<proteinExistence type="predicted"/>
<reference evidence="2" key="1">
    <citation type="submission" date="2023-03" db="EMBL/GenBank/DDBJ databases">
        <title>Chromosome-scale reference genome and RAD-based genetic map of yellow starthistle (Centaurea solstitialis) reveal putative structural variation and QTLs associated with invader traits.</title>
        <authorList>
            <person name="Reatini B."/>
            <person name="Cang F.A."/>
            <person name="Jiang Q."/>
            <person name="Mckibben M.T.W."/>
            <person name="Barker M.S."/>
            <person name="Rieseberg L.H."/>
            <person name="Dlugosch K.M."/>
        </authorList>
    </citation>
    <scope>NUCLEOTIDE SEQUENCE</scope>
    <source>
        <strain evidence="2">CAN-66</strain>
        <tissue evidence="2">Leaf</tissue>
    </source>
</reference>
<dbReference type="AlphaFoldDB" id="A0AA38WLB4"/>
<name>A0AA38WLB4_9ASTR</name>
<evidence type="ECO:0000313" key="3">
    <source>
        <dbReference type="Proteomes" id="UP001172457"/>
    </source>
</evidence>
<organism evidence="2 3">
    <name type="scientific">Centaurea solstitialis</name>
    <name type="common">yellow star-thistle</name>
    <dbReference type="NCBI Taxonomy" id="347529"/>
    <lineage>
        <taxon>Eukaryota</taxon>
        <taxon>Viridiplantae</taxon>
        <taxon>Streptophyta</taxon>
        <taxon>Embryophyta</taxon>
        <taxon>Tracheophyta</taxon>
        <taxon>Spermatophyta</taxon>
        <taxon>Magnoliopsida</taxon>
        <taxon>eudicotyledons</taxon>
        <taxon>Gunneridae</taxon>
        <taxon>Pentapetalae</taxon>
        <taxon>asterids</taxon>
        <taxon>campanulids</taxon>
        <taxon>Asterales</taxon>
        <taxon>Asteraceae</taxon>
        <taxon>Carduoideae</taxon>
        <taxon>Cardueae</taxon>
        <taxon>Centaureinae</taxon>
        <taxon>Centaurea</taxon>
    </lineage>
</organism>
<evidence type="ECO:0000256" key="1">
    <source>
        <dbReference type="SAM" id="Coils"/>
    </source>
</evidence>
<accession>A0AA38WLB4</accession>
<dbReference type="Proteomes" id="UP001172457">
    <property type="component" value="Chromosome 3"/>
</dbReference>
<keyword evidence="1" id="KW-0175">Coiled coil</keyword>
<sequence length="224" mass="25524">MRQRRWLEVIKDYDCEILNHPGKANVVEDALSRKGISLLLRVPCMRLMVSTSFRDGRNTRTRWESPNPKLLGWDWAGNMASSSQTTLQQQLAAAQEQIQWLNEQNLQMNGELSRLRASNPQTSHIPVSIHQQRPFFPQNPPPNDIVDIRLKMLEEQNKAMLALLTKLPGAAVPIEVEPKTGFQASPYIDEIALVDIPKNITFQLLHQNTLESLILWNTSHNTSS</sequence>
<evidence type="ECO:0000313" key="2">
    <source>
        <dbReference type="EMBL" id="KAJ9556610.1"/>
    </source>
</evidence>